<feature type="domain" description="AB hydrolase-1" evidence="1">
    <location>
        <begin position="35"/>
        <end position="256"/>
    </location>
</feature>
<comment type="caution">
    <text evidence="2">The sequence shown here is derived from an EMBL/GenBank/DDBJ whole genome shotgun (WGS) entry which is preliminary data.</text>
</comment>
<evidence type="ECO:0000259" key="1">
    <source>
        <dbReference type="Pfam" id="PF00561"/>
    </source>
</evidence>
<reference evidence="2" key="1">
    <citation type="submission" date="2022-01" db="EMBL/GenBank/DDBJ databases">
        <title>Comparative genomics reveals a dynamic genome evolution in the ectomycorrhizal milk-cap (Lactarius) mushrooms.</title>
        <authorList>
            <consortium name="DOE Joint Genome Institute"/>
            <person name="Lebreton A."/>
            <person name="Tang N."/>
            <person name="Kuo A."/>
            <person name="LaButti K."/>
            <person name="Drula E."/>
            <person name="Barry K."/>
            <person name="Clum A."/>
            <person name="Lipzen A."/>
            <person name="Mousain D."/>
            <person name="Ng V."/>
            <person name="Wang R."/>
            <person name="Wang X."/>
            <person name="Dai Y."/>
            <person name="Henrissat B."/>
            <person name="Grigoriev I.V."/>
            <person name="Guerin-Laguette A."/>
            <person name="Yu F."/>
            <person name="Martin F.M."/>
        </authorList>
    </citation>
    <scope>NUCLEOTIDE SEQUENCE</scope>
    <source>
        <strain evidence="2">QP</strain>
    </source>
</reference>
<dbReference type="EMBL" id="JAKELL010000041">
    <property type="protein sequence ID" value="KAH8988530.1"/>
    <property type="molecule type" value="Genomic_DNA"/>
</dbReference>
<dbReference type="InterPro" id="IPR052370">
    <property type="entry name" value="Meta-cleavage_hydrolase"/>
</dbReference>
<dbReference type="PANTHER" id="PTHR43139">
    <property type="entry name" value="SI:DKEY-122A22.2"/>
    <property type="match status" value="1"/>
</dbReference>
<dbReference type="Proteomes" id="UP001201163">
    <property type="component" value="Unassembled WGS sequence"/>
</dbReference>
<dbReference type="AlphaFoldDB" id="A0AAD4QCB8"/>
<dbReference type="Gene3D" id="3.40.50.1820">
    <property type="entry name" value="alpha/beta hydrolase"/>
    <property type="match status" value="1"/>
</dbReference>
<organism evidence="2 3">
    <name type="scientific">Lactarius akahatsu</name>
    <dbReference type="NCBI Taxonomy" id="416441"/>
    <lineage>
        <taxon>Eukaryota</taxon>
        <taxon>Fungi</taxon>
        <taxon>Dikarya</taxon>
        <taxon>Basidiomycota</taxon>
        <taxon>Agaricomycotina</taxon>
        <taxon>Agaricomycetes</taxon>
        <taxon>Russulales</taxon>
        <taxon>Russulaceae</taxon>
        <taxon>Lactarius</taxon>
    </lineage>
</organism>
<dbReference type="SUPFAM" id="SSF53474">
    <property type="entry name" value="alpha/beta-Hydrolases"/>
    <property type="match status" value="1"/>
</dbReference>
<gene>
    <name evidence="2" type="ORF">EDB92DRAFT_1947910</name>
</gene>
<keyword evidence="3" id="KW-1185">Reference proteome</keyword>
<dbReference type="InterPro" id="IPR029058">
    <property type="entry name" value="AB_hydrolase_fold"/>
</dbReference>
<evidence type="ECO:0000313" key="3">
    <source>
        <dbReference type="Proteomes" id="UP001201163"/>
    </source>
</evidence>
<dbReference type="Pfam" id="PF00561">
    <property type="entry name" value="Abhydrolase_1"/>
    <property type="match status" value="1"/>
</dbReference>
<sequence length="470" mass="52262">MPYVDIAQGSDFASLWYITNSPTGHVSSFDRAKPTIILLHPFFLDSTWLDTQFGDPRLNEGYNLIAFDQRAAGRTLSRPNGKQDSWTDAADLAFACHALWLSPSHIWASETTGANLAIRFAALFPHMVLSLTMLSVPSPTELEAYFHTCDELLHMWAHAEDLDTLEFALMQVTAYITGPDVDADLADEIIAYFETVYPPFNRHRLAQIGNVLMNREALLKKELAAIRQPVLLIHGDKNQIHPIQHAHNMVADLINAKDGAKLYTIKGGQGYISVLPTTASVCNRVFLQFVSRLPHARSELRAPDDSLEVFISHGLETMAEITDDPSIAQRDPLSPMSFSRISVAVQQLQVENYMAAAKDARKAFSPLGSDGRPMRKYSERKHDHWFQGDRSWMSYVENIPEAEEHPVNPAQHVGGPTEGQIQPASGEVMLNSAQQRIAFNPGTIERMEKIVGKTGIQKVTGAIPLKLGSR</sequence>
<protein>
    <submittedName>
        <fullName evidence="2">Alpha/beta-hydrolase</fullName>
    </submittedName>
</protein>
<proteinExistence type="predicted"/>
<dbReference type="PANTHER" id="PTHR43139:SF52">
    <property type="entry name" value="SI:DKEY-122A22.2"/>
    <property type="match status" value="1"/>
</dbReference>
<name>A0AAD4QCB8_9AGAM</name>
<dbReference type="InterPro" id="IPR000073">
    <property type="entry name" value="AB_hydrolase_1"/>
</dbReference>
<evidence type="ECO:0000313" key="2">
    <source>
        <dbReference type="EMBL" id="KAH8988530.1"/>
    </source>
</evidence>
<accession>A0AAD4QCB8</accession>